<proteinExistence type="predicted"/>
<accession>A0A0D3I077</accession>
<reference evidence="6" key="1">
    <citation type="journal article" date="2013" name="Nature">
        <title>Pan genome of the phytoplankton Emiliania underpins its global distribution.</title>
        <authorList>
            <person name="Read B.A."/>
            <person name="Kegel J."/>
            <person name="Klute M.J."/>
            <person name="Kuo A."/>
            <person name="Lefebvre S.C."/>
            <person name="Maumus F."/>
            <person name="Mayer C."/>
            <person name="Miller J."/>
            <person name="Monier A."/>
            <person name="Salamov A."/>
            <person name="Young J."/>
            <person name="Aguilar M."/>
            <person name="Claverie J.M."/>
            <person name="Frickenhaus S."/>
            <person name="Gonzalez K."/>
            <person name="Herman E.K."/>
            <person name="Lin Y.C."/>
            <person name="Napier J."/>
            <person name="Ogata H."/>
            <person name="Sarno A.F."/>
            <person name="Shmutz J."/>
            <person name="Schroeder D."/>
            <person name="de Vargas C."/>
            <person name="Verret F."/>
            <person name="von Dassow P."/>
            <person name="Valentin K."/>
            <person name="Van de Peer Y."/>
            <person name="Wheeler G."/>
            <person name="Dacks J.B."/>
            <person name="Delwiche C.F."/>
            <person name="Dyhrman S.T."/>
            <person name="Glockner G."/>
            <person name="John U."/>
            <person name="Richards T."/>
            <person name="Worden A.Z."/>
            <person name="Zhang X."/>
            <person name="Grigoriev I.V."/>
            <person name="Allen A.E."/>
            <person name="Bidle K."/>
            <person name="Borodovsky M."/>
            <person name="Bowler C."/>
            <person name="Brownlee C."/>
            <person name="Cock J.M."/>
            <person name="Elias M."/>
            <person name="Gladyshev V.N."/>
            <person name="Groth M."/>
            <person name="Guda C."/>
            <person name="Hadaegh A."/>
            <person name="Iglesias-Rodriguez M.D."/>
            <person name="Jenkins J."/>
            <person name="Jones B.M."/>
            <person name="Lawson T."/>
            <person name="Leese F."/>
            <person name="Lindquist E."/>
            <person name="Lobanov A."/>
            <person name="Lomsadze A."/>
            <person name="Malik S.B."/>
            <person name="Marsh M.E."/>
            <person name="Mackinder L."/>
            <person name="Mock T."/>
            <person name="Mueller-Roeber B."/>
            <person name="Pagarete A."/>
            <person name="Parker M."/>
            <person name="Probert I."/>
            <person name="Quesneville H."/>
            <person name="Raines C."/>
            <person name="Rensing S.A."/>
            <person name="Riano-Pachon D.M."/>
            <person name="Richier S."/>
            <person name="Rokitta S."/>
            <person name="Shiraiwa Y."/>
            <person name="Soanes D.M."/>
            <person name="van der Giezen M."/>
            <person name="Wahlund T.M."/>
            <person name="Williams B."/>
            <person name="Wilson W."/>
            <person name="Wolfe G."/>
            <person name="Wurch L.L."/>
        </authorList>
    </citation>
    <scope>NUCLEOTIDE SEQUENCE</scope>
</reference>
<evidence type="ECO:0000259" key="4">
    <source>
        <dbReference type="Pfam" id="PF00291"/>
    </source>
</evidence>
<feature type="domain" description="Tryptophan synthase beta chain-like PALP" evidence="4">
    <location>
        <begin position="73"/>
        <end position="392"/>
    </location>
</feature>
<dbReference type="HOGENOM" id="CLU_028142_4_0_1"/>
<sequence length="409" mass="42673">MTPPPVSYVDRLGTTYPLNSPRWCADAAEADGSPMPLMLTDRTGGITRSQIDASVRSLWRYSASFPLECASPISLGEGCTPLVRRPFGSGGGEVHFKCEWFNPTCSFKDRGASVMLSLLRQQGVTHVLEDSSGNGGAAVACYATAGGLGATIMAPSSTSPAKTVAMRAYGAEVELIPGSRQATADAAVAAHGREGRGGGSVFYASHAWHPFFLQGTKTLAYELWEDLGFRAPDNVILPTGSSSWAGPGTRNVMGCDIGFGELLAAGEISRRPRLFCAQPLACSPICTAFLEESGRSDGKPTPEEWNAPVATIAEGASIARPVRLRETCDALRRSGGGAVRVAEGAIKAATLELARSGLYVEPTCAQAAAAYHELLASGAIQPAEVTVVVLTGTGVKATPRVAEILGVEL</sequence>
<dbReference type="GO" id="GO:0004794">
    <property type="term" value="F:threonine deaminase activity"/>
    <property type="evidence" value="ECO:0007669"/>
    <property type="project" value="TreeGrafter"/>
</dbReference>
<dbReference type="STRING" id="2903.R1B6C8"/>
<dbReference type="Gene3D" id="3.40.50.1100">
    <property type="match status" value="2"/>
</dbReference>
<evidence type="ECO:0000313" key="6">
    <source>
        <dbReference type="Proteomes" id="UP000013827"/>
    </source>
</evidence>
<dbReference type="PROSITE" id="PS00165">
    <property type="entry name" value="DEHYDRATASE_SER_THR"/>
    <property type="match status" value="1"/>
</dbReference>
<dbReference type="GO" id="GO:0006565">
    <property type="term" value="P:L-serine catabolic process"/>
    <property type="evidence" value="ECO:0007669"/>
    <property type="project" value="TreeGrafter"/>
</dbReference>
<dbReference type="GO" id="GO:0003941">
    <property type="term" value="F:L-serine ammonia-lyase activity"/>
    <property type="evidence" value="ECO:0007669"/>
    <property type="project" value="TreeGrafter"/>
</dbReference>
<dbReference type="AlphaFoldDB" id="A0A0D3I077"/>
<dbReference type="RefSeq" id="XP_005757091.1">
    <property type="nucleotide sequence ID" value="XM_005757034.1"/>
</dbReference>
<dbReference type="eggNOG" id="ENOG502QSQC">
    <property type="taxonomic scope" value="Eukaryota"/>
</dbReference>
<dbReference type="KEGG" id="ehx:EMIHUDRAFT_466145"/>
<dbReference type="GO" id="GO:0006567">
    <property type="term" value="P:L-threonine catabolic process"/>
    <property type="evidence" value="ECO:0007669"/>
    <property type="project" value="TreeGrafter"/>
</dbReference>
<comment type="cofactor">
    <cofactor evidence="1">
        <name>pyridoxal 5'-phosphate</name>
        <dbReference type="ChEBI" id="CHEBI:597326"/>
    </cofactor>
</comment>
<evidence type="ECO:0000256" key="1">
    <source>
        <dbReference type="ARBA" id="ARBA00001933"/>
    </source>
</evidence>
<keyword evidence="3" id="KW-0456">Lyase</keyword>
<keyword evidence="2" id="KW-0663">Pyridoxal phosphate</keyword>
<evidence type="ECO:0000256" key="3">
    <source>
        <dbReference type="ARBA" id="ARBA00023239"/>
    </source>
</evidence>
<dbReference type="SUPFAM" id="SSF53686">
    <property type="entry name" value="Tryptophan synthase beta subunit-like PLP-dependent enzymes"/>
    <property type="match status" value="1"/>
</dbReference>
<dbReference type="Proteomes" id="UP000013827">
    <property type="component" value="Unassembled WGS sequence"/>
</dbReference>
<dbReference type="InterPro" id="IPR036052">
    <property type="entry name" value="TrpB-like_PALP_sf"/>
</dbReference>
<dbReference type="PaxDb" id="2903-EOD04662"/>
<evidence type="ECO:0000256" key="2">
    <source>
        <dbReference type="ARBA" id="ARBA00022898"/>
    </source>
</evidence>
<dbReference type="PANTHER" id="PTHR48078">
    <property type="entry name" value="THREONINE DEHYDRATASE, MITOCHONDRIAL-RELATED"/>
    <property type="match status" value="1"/>
</dbReference>
<dbReference type="EnsemblProtists" id="EOD04662">
    <property type="protein sequence ID" value="EOD04662"/>
    <property type="gene ID" value="EMIHUDRAFT_466145"/>
</dbReference>
<dbReference type="GO" id="GO:0009097">
    <property type="term" value="P:isoleucine biosynthetic process"/>
    <property type="evidence" value="ECO:0007669"/>
    <property type="project" value="TreeGrafter"/>
</dbReference>
<keyword evidence="6" id="KW-1185">Reference proteome</keyword>
<reference evidence="5" key="2">
    <citation type="submission" date="2024-10" db="UniProtKB">
        <authorList>
            <consortium name="EnsemblProtists"/>
        </authorList>
    </citation>
    <scope>IDENTIFICATION</scope>
</reference>
<dbReference type="GeneID" id="17250891"/>
<dbReference type="InterPro" id="IPR000634">
    <property type="entry name" value="Ser/Thr_deHydtase_PyrdxlP-BS"/>
</dbReference>
<dbReference type="PANTHER" id="PTHR48078:SF6">
    <property type="entry name" value="L-THREONINE DEHYDRATASE CATABOLIC TDCB"/>
    <property type="match status" value="1"/>
</dbReference>
<protein>
    <recommendedName>
        <fullName evidence="4">Tryptophan synthase beta chain-like PALP domain-containing protein</fullName>
    </recommendedName>
</protein>
<evidence type="ECO:0000313" key="5">
    <source>
        <dbReference type="EnsemblProtists" id="EOD04662"/>
    </source>
</evidence>
<name>A0A0D3I077_EMIH1</name>
<dbReference type="Pfam" id="PF00291">
    <property type="entry name" value="PALP"/>
    <property type="match status" value="1"/>
</dbReference>
<dbReference type="InterPro" id="IPR050147">
    <property type="entry name" value="Ser/Thr_Dehydratase"/>
</dbReference>
<organism evidence="5 6">
    <name type="scientific">Emiliania huxleyi (strain CCMP1516)</name>
    <dbReference type="NCBI Taxonomy" id="280463"/>
    <lineage>
        <taxon>Eukaryota</taxon>
        <taxon>Haptista</taxon>
        <taxon>Haptophyta</taxon>
        <taxon>Prymnesiophyceae</taxon>
        <taxon>Isochrysidales</taxon>
        <taxon>Noelaerhabdaceae</taxon>
        <taxon>Emiliania</taxon>
    </lineage>
</organism>
<dbReference type="GO" id="GO:0030170">
    <property type="term" value="F:pyridoxal phosphate binding"/>
    <property type="evidence" value="ECO:0007669"/>
    <property type="project" value="InterPro"/>
</dbReference>
<dbReference type="InterPro" id="IPR001926">
    <property type="entry name" value="TrpB-like_PALP"/>
</dbReference>